<evidence type="ECO:0000313" key="2">
    <source>
        <dbReference type="Proteomes" id="UP000831495"/>
    </source>
</evidence>
<evidence type="ECO:0008006" key="3">
    <source>
        <dbReference type="Google" id="ProtNLM"/>
    </source>
</evidence>
<accession>A0ABY4PAZ2</accession>
<name>A0ABY4PAZ2_9LACO</name>
<dbReference type="RefSeq" id="WP_249515073.1">
    <property type="nucleotide sequence ID" value="NZ_CP093366.1"/>
</dbReference>
<organism evidence="1 2">
    <name type="scientific">Bombilactobacillus folatiphilus</name>
    <dbReference type="NCBI Taxonomy" id="2923362"/>
    <lineage>
        <taxon>Bacteria</taxon>
        <taxon>Bacillati</taxon>
        <taxon>Bacillota</taxon>
        <taxon>Bacilli</taxon>
        <taxon>Lactobacillales</taxon>
        <taxon>Lactobacillaceae</taxon>
        <taxon>Bombilactobacillus</taxon>
    </lineage>
</organism>
<evidence type="ECO:0000313" key="1">
    <source>
        <dbReference type="EMBL" id="UQS82795.1"/>
    </source>
</evidence>
<reference evidence="1" key="1">
    <citation type="journal article" date="2022" name="Int. J. Syst. Evol. Microbiol.">
        <title>Apilactobacillus apisilvae sp. nov., Nicolia spurrieriana gen. nov. sp. nov., Bombilactobacillus folatiphilus sp. nov. and Bombilactobacillus thymidiniphilus sp. nov., four new lactic acid bacterial isolates from stingless bees Tetragonula carbonaria and Austroplebeia australis.</title>
        <authorList>
            <person name="Oliphant S.A."/>
            <person name="Watson-Haigh N.S."/>
            <person name="Sumby K.M."/>
            <person name="Gardner J."/>
            <person name="Groom S."/>
            <person name="Jiranek V."/>
        </authorList>
    </citation>
    <scope>NUCLEOTIDE SEQUENCE</scope>
    <source>
        <strain evidence="1">SG4_D2</strain>
    </source>
</reference>
<gene>
    <name evidence="1" type="ORF">MOO45_03905</name>
</gene>
<dbReference type="Proteomes" id="UP000831495">
    <property type="component" value="Chromosome"/>
</dbReference>
<protein>
    <recommendedName>
        <fullName evidence="3">Transposase</fullName>
    </recommendedName>
</protein>
<dbReference type="EMBL" id="CP093366">
    <property type="protein sequence ID" value="UQS82795.1"/>
    <property type="molecule type" value="Genomic_DNA"/>
</dbReference>
<keyword evidence="2" id="KW-1185">Reference proteome</keyword>
<proteinExistence type="predicted"/>
<sequence>MSKPRKIAQIRFSDSAKQHLSDWLVKDANRTKVIQQTNLSKSTVLRYIKKIQTKTGKLEDLFSLSQIQTLIDLANEDWRQYKELLQKKNQPLNRIDLSEQETLLNQTLKKQGWGLSTEQLDFAKLLRLEKSDHDQQQKIFQSWSQSKQNRYIKYKTEVTNHE</sequence>